<feature type="region of interest" description="Disordered" evidence="1">
    <location>
        <begin position="163"/>
        <end position="188"/>
    </location>
</feature>
<evidence type="ECO:0000313" key="2">
    <source>
        <dbReference type="EMBL" id="CAH4036192.1"/>
    </source>
</evidence>
<feature type="compositionally biased region" description="Low complexity" evidence="1">
    <location>
        <begin position="450"/>
        <end position="467"/>
    </location>
</feature>
<dbReference type="AlphaFoldDB" id="A0A9P0TPM4"/>
<evidence type="ECO:0000313" key="3">
    <source>
        <dbReference type="Proteomes" id="UP001152562"/>
    </source>
</evidence>
<feature type="compositionally biased region" description="Low complexity" evidence="1">
    <location>
        <begin position="427"/>
        <end position="441"/>
    </location>
</feature>
<feature type="region of interest" description="Disordered" evidence="1">
    <location>
        <begin position="586"/>
        <end position="640"/>
    </location>
</feature>
<feature type="compositionally biased region" description="Low complexity" evidence="1">
    <location>
        <begin position="372"/>
        <end position="382"/>
    </location>
</feature>
<evidence type="ECO:0000256" key="1">
    <source>
        <dbReference type="SAM" id="MobiDB-lite"/>
    </source>
</evidence>
<sequence length="681" mass="71355">MKRIPQIGEEKRTPRPQRPRSHSGRAKPPAGTEDTASTGPSPPECVTAHSSAAAKQQAAPSCYSFAEPASQQQSRSRSMEVPRDRHPSHQRRDLTPAARSKKTVRIAAPLPRHPAQEASVTMSAATSRPISGIHLGLPPLPPQRASSITAPGATAFLSAEISRRGTGDHPEPRAPLSPLPPQRASTTTPIETPFINAESSRSRTGAVIHLEAPPPATPQYAPVVTSLLNPETPLPPPQRASETAPPATTLLRPETSRLGTDVRAMCTGTHLHSTLPPPSECSGIDDILRMLDRDPGFSAASSPRTAFESDLIFLAQSAACSFASRGMLRAMARYAKSREETLRNSGMLESPLTEAEQRELALVRDECRFPARTPATPVRRPFSAVDPGSEGESAAKRPCAPSYAPGLPGEPRLAPGRRLDMGPSVLPPSETDPPSDTSPPSVTAPPPAAPLAGRAASAIAPSGATDATSFGPDDPVAPVGDGAAPRMPVAPSYAVMVAAPTVHAQPPRAPEAPKKPAYPPIATMAATPAVAPPTSGVAPKGDEDVFTTVRRRTRRGGRKRRAPPSLAAQEASRAAAIHAVTTDVATRAAGATHPSQAAQATHAAQPTAPAPERAATAPPPPRTAPPPRSRTRSRARWPQMEEALSAVANILQAMQAGENPAPLFRRAASAFKGPTRGRSRR</sequence>
<feature type="region of interest" description="Disordered" evidence="1">
    <location>
        <begin position="1"/>
        <end position="125"/>
    </location>
</feature>
<dbReference type="Proteomes" id="UP001152562">
    <property type="component" value="Unassembled WGS sequence"/>
</dbReference>
<gene>
    <name evidence="2" type="ORF">PIBRA_LOCUS12030</name>
</gene>
<comment type="caution">
    <text evidence="2">The sequence shown here is derived from an EMBL/GenBank/DDBJ whole genome shotgun (WGS) entry which is preliminary data.</text>
</comment>
<reference evidence="2" key="1">
    <citation type="submission" date="2022-05" db="EMBL/GenBank/DDBJ databases">
        <authorList>
            <person name="Okamura Y."/>
        </authorList>
    </citation>
    <scope>NUCLEOTIDE SEQUENCE</scope>
</reference>
<feature type="compositionally biased region" description="Basic and acidic residues" evidence="1">
    <location>
        <begin position="77"/>
        <end position="94"/>
    </location>
</feature>
<feature type="compositionally biased region" description="Basic and acidic residues" evidence="1">
    <location>
        <begin position="163"/>
        <end position="172"/>
    </location>
</feature>
<feature type="compositionally biased region" description="Low complexity" evidence="1">
    <location>
        <begin position="591"/>
        <end position="616"/>
    </location>
</feature>
<feature type="compositionally biased region" description="Low complexity" evidence="1">
    <location>
        <begin position="530"/>
        <end position="539"/>
    </location>
</feature>
<feature type="region of interest" description="Disordered" evidence="1">
    <location>
        <begin position="372"/>
        <end position="483"/>
    </location>
</feature>
<dbReference type="EMBL" id="CALOZG010000058">
    <property type="protein sequence ID" value="CAH4036192.1"/>
    <property type="molecule type" value="Genomic_DNA"/>
</dbReference>
<protein>
    <submittedName>
        <fullName evidence="2">Uncharacterized protein</fullName>
    </submittedName>
</protein>
<feature type="region of interest" description="Disordered" evidence="1">
    <location>
        <begin position="658"/>
        <end position="681"/>
    </location>
</feature>
<feature type="compositionally biased region" description="Pro residues" evidence="1">
    <location>
        <begin position="617"/>
        <end position="628"/>
    </location>
</feature>
<feature type="compositionally biased region" description="Basic residues" evidence="1">
    <location>
        <begin position="549"/>
        <end position="562"/>
    </location>
</feature>
<feature type="compositionally biased region" description="Basic residues" evidence="1">
    <location>
        <begin position="14"/>
        <end position="25"/>
    </location>
</feature>
<name>A0A9P0TPM4_PIEBR</name>
<feature type="region of interest" description="Disordered" evidence="1">
    <location>
        <begin position="530"/>
        <end position="574"/>
    </location>
</feature>
<feature type="compositionally biased region" description="Low complexity" evidence="1">
    <location>
        <begin position="48"/>
        <end position="59"/>
    </location>
</feature>
<keyword evidence="3" id="KW-1185">Reference proteome</keyword>
<proteinExistence type="predicted"/>
<organism evidence="2 3">
    <name type="scientific">Pieris brassicae</name>
    <name type="common">White butterfly</name>
    <name type="synonym">Large white butterfly</name>
    <dbReference type="NCBI Taxonomy" id="7116"/>
    <lineage>
        <taxon>Eukaryota</taxon>
        <taxon>Metazoa</taxon>
        <taxon>Ecdysozoa</taxon>
        <taxon>Arthropoda</taxon>
        <taxon>Hexapoda</taxon>
        <taxon>Insecta</taxon>
        <taxon>Pterygota</taxon>
        <taxon>Neoptera</taxon>
        <taxon>Endopterygota</taxon>
        <taxon>Lepidoptera</taxon>
        <taxon>Glossata</taxon>
        <taxon>Ditrysia</taxon>
        <taxon>Papilionoidea</taxon>
        <taxon>Pieridae</taxon>
        <taxon>Pierinae</taxon>
        <taxon>Pieris</taxon>
    </lineage>
</organism>
<accession>A0A9P0TPM4</accession>